<dbReference type="Proteomes" id="UP000011666">
    <property type="component" value="Unassembled WGS sequence"/>
</dbReference>
<proteinExistence type="predicted"/>
<evidence type="ECO:0000313" key="1">
    <source>
        <dbReference type="EMBL" id="GAC67586.1"/>
    </source>
</evidence>
<comment type="caution">
    <text evidence="1">The sequence shown here is derived from an EMBL/GenBank/DDBJ whole genome shotgun (WGS) entry which is preliminary data.</text>
</comment>
<accession>M0QGZ6</accession>
<keyword evidence="2" id="KW-1185">Reference proteome</keyword>
<gene>
    <name evidence="1" type="ORF">GS4_08_01710</name>
</gene>
<name>M0QGZ6_9ACTN</name>
<organism evidence="1 2">
    <name type="scientific">Gordonia soli NBRC 108243</name>
    <dbReference type="NCBI Taxonomy" id="1223545"/>
    <lineage>
        <taxon>Bacteria</taxon>
        <taxon>Bacillati</taxon>
        <taxon>Actinomycetota</taxon>
        <taxon>Actinomycetes</taxon>
        <taxon>Mycobacteriales</taxon>
        <taxon>Gordoniaceae</taxon>
        <taxon>Gordonia</taxon>
    </lineage>
</organism>
<reference evidence="1 2" key="1">
    <citation type="submission" date="2013-01" db="EMBL/GenBank/DDBJ databases">
        <title>Whole genome shotgun sequence of Gordonia soli NBRC 108243.</title>
        <authorList>
            <person name="Isaki-Nakamura S."/>
            <person name="Hosoyama A."/>
            <person name="Tsuchikane K."/>
            <person name="Ando Y."/>
            <person name="Baba S."/>
            <person name="Ohji S."/>
            <person name="Hamada M."/>
            <person name="Tamura T."/>
            <person name="Yamazoe A."/>
            <person name="Yamazaki S."/>
            <person name="Fujita N."/>
        </authorList>
    </citation>
    <scope>NUCLEOTIDE SEQUENCE [LARGE SCALE GENOMIC DNA]</scope>
    <source>
        <strain evidence="1 2">NBRC 108243</strain>
    </source>
</reference>
<dbReference type="eggNOG" id="COG2411">
    <property type="taxonomic scope" value="Bacteria"/>
</dbReference>
<dbReference type="AlphaFoldDB" id="M0QGZ6"/>
<evidence type="ECO:0000313" key="2">
    <source>
        <dbReference type="Proteomes" id="UP000011666"/>
    </source>
</evidence>
<dbReference type="EMBL" id="BANX01000008">
    <property type="protein sequence ID" value="GAC67586.1"/>
    <property type="molecule type" value="Genomic_DNA"/>
</dbReference>
<protein>
    <recommendedName>
        <fullName evidence="3">ASCH domain-containing protein</fullName>
    </recommendedName>
</protein>
<evidence type="ECO:0008006" key="3">
    <source>
        <dbReference type="Google" id="ProtNLM"/>
    </source>
</evidence>
<sequence length="222" mass="24243">MPVEPVMPRAYGSSGADRARLSGYAAGVLLPARVAEAIAAGDVDLAFRRWSTPRVKVGSRFTTSAGIVEVTSVEPTDVGAITVDEARRAGFPTVAKAVGALRKNDDPVYRVGLRWAAEDPRIALRNDADLSDDDVADLTRRLERLDTRSTHGPWTRAVLEMIDRRPAIRAADLAAEFGRETQPFKLDVRKLKTLGLTHSLEVGYELAPRGRELLGRLRTADD</sequence>
<dbReference type="STRING" id="1223545.GS4_08_01710"/>